<accession>D8U0B8</accession>
<feature type="region of interest" description="Disordered" evidence="1">
    <location>
        <begin position="224"/>
        <end position="283"/>
    </location>
</feature>
<dbReference type="eggNOG" id="KOG2497">
    <property type="taxonomic scope" value="Eukaryota"/>
</dbReference>
<feature type="compositionally biased region" description="Gly residues" evidence="1">
    <location>
        <begin position="1154"/>
        <end position="1164"/>
    </location>
</feature>
<evidence type="ECO:0000313" key="4">
    <source>
        <dbReference type="Proteomes" id="UP000001058"/>
    </source>
</evidence>
<feature type="compositionally biased region" description="Low complexity" evidence="1">
    <location>
        <begin position="246"/>
        <end position="267"/>
    </location>
</feature>
<reference evidence="3 4" key="1">
    <citation type="journal article" date="2010" name="Science">
        <title>Genomic analysis of organismal complexity in the multicellular green alga Volvox carteri.</title>
        <authorList>
            <person name="Prochnik S.E."/>
            <person name="Umen J."/>
            <person name="Nedelcu A.M."/>
            <person name="Hallmann A."/>
            <person name="Miller S.M."/>
            <person name="Nishii I."/>
            <person name="Ferris P."/>
            <person name="Kuo A."/>
            <person name="Mitros T."/>
            <person name="Fritz-Laylin L.K."/>
            <person name="Hellsten U."/>
            <person name="Chapman J."/>
            <person name="Simakov O."/>
            <person name="Rensing S.A."/>
            <person name="Terry A."/>
            <person name="Pangilinan J."/>
            <person name="Kapitonov V."/>
            <person name="Jurka J."/>
            <person name="Salamov A."/>
            <person name="Shapiro H."/>
            <person name="Schmutz J."/>
            <person name="Grimwood J."/>
            <person name="Lindquist E."/>
            <person name="Lucas S."/>
            <person name="Grigoriev I.V."/>
            <person name="Schmitt R."/>
            <person name="Kirk D."/>
            <person name="Rokhsar D.S."/>
        </authorList>
    </citation>
    <scope>NUCLEOTIDE SEQUENCE [LARGE SCALE GENOMIC DNA]</scope>
    <source>
        <strain evidence="4">f. Nagariensis / Eve</strain>
    </source>
</reference>
<evidence type="ECO:0000256" key="2">
    <source>
        <dbReference type="SAM" id="SignalP"/>
    </source>
</evidence>
<dbReference type="RefSeq" id="XP_002952043.1">
    <property type="nucleotide sequence ID" value="XM_002951997.1"/>
</dbReference>
<protein>
    <submittedName>
        <fullName evidence="3">Uncharacterized protein</fullName>
    </submittedName>
</protein>
<feature type="compositionally biased region" description="Gly residues" evidence="1">
    <location>
        <begin position="306"/>
        <end position="319"/>
    </location>
</feature>
<keyword evidence="4" id="KW-1185">Reference proteome</keyword>
<dbReference type="OrthoDB" id="551570at2759"/>
<dbReference type="STRING" id="3068.D8U0B8"/>
<dbReference type="GO" id="GO:0005634">
    <property type="term" value="C:nucleus"/>
    <property type="evidence" value="ECO:0007669"/>
    <property type="project" value="TreeGrafter"/>
</dbReference>
<keyword evidence="2" id="KW-0732">Signal</keyword>
<feature type="compositionally biased region" description="Basic and acidic residues" evidence="1">
    <location>
        <begin position="845"/>
        <end position="859"/>
    </location>
</feature>
<feature type="compositionally biased region" description="Basic and acidic residues" evidence="1">
    <location>
        <begin position="226"/>
        <end position="238"/>
    </location>
</feature>
<feature type="region of interest" description="Disordered" evidence="1">
    <location>
        <begin position="1103"/>
        <end position="1164"/>
    </location>
</feature>
<feature type="chain" id="PRO_5003124062" evidence="2">
    <location>
        <begin position="32"/>
        <end position="1229"/>
    </location>
</feature>
<dbReference type="EMBL" id="GL378348">
    <property type="protein sequence ID" value="EFJ46834.1"/>
    <property type="molecule type" value="Genomic_DNA"/>
</dbReference>
<feature type="region of interest" description="Disordered" evidence="1">
    <location>
        <begin position="1017"/>
        <end position="1044"/>
    </location>
</feature>
<feature type="compositionally biased region" description="Basic and acidic residues" evidence="1">
    <location>
        <begin position="1112"/>
        <end position="1121"/>
    </location>
</feature>
<dbReference type="GO" id="GO:0008276">
    <property type="term" value="F:protein methyltransferase activity"/>
    <property type="evidence" value="ECO:0007669"/>
    <property type="project" value="InterPro"/>
</dbReference>
<gene>
    <name evidence="3" type="ORF">VOLCADRAFT_105356</name>
</gene>
<feature type="compositionally biased region" description="Basic residues" evidence="1">
    <location>
        <begin position="812"/>
        <end position="830"/>
    </location>
</feature>
<dbReference type="InterPro" id="IPR029063">
    <property type="entry name" value="SAM-dependent_MTases_sf"/>
</dbReference>
<proteinExistence type="predicted"/>
<feature type="region of interest" description="Disordered" evidence="1">
    <location>
        <begin position="164"/>
        <end position="200"/>
    </location>
</feature>
<feature type="region of interest" description="Disordered" evidence="1">
    <location>
        <begin position="299"/>
        <end position="379"/>
    </location>
</feature>
<sequence>MCKARCGISLPALSCLIIFLTTFSLLIHVDAQTQSPTEAELGLPPWLRGLVSPSKAAPFVSPLSETPDDSLAALTMAFPAWLALEEDTVTGTAAAAAGNSGGGGGAAAAASPTEDEEEGSRQSTAAGTAADAAAGVTQLRQWLDTELDKLEAFLQDWGTNARHTAAAGGGSGRGRADGGVTSSAWRPEQGGDRGPQAGDLAAALGHPLADGLAEWLQHAANHPLTLRRDGDGDGERSSSNHVGHQASPAAAAAASPPPLAGASDPGGWLSDAEPGAELGSSAAASPAVTFEAGVDQGAQFREAPPGDGGNGGGSEAGGGADREDGRVAGRRRLQQNGNGGGGGNGGGNGDGGGNNGEGRGGGGGGGGRGRGGASATLMGSNGIQGFNRGNVRPVRDALAGALLNNPRPRTRATERLLQLFHIVQRDIQEGNVPFTGGRVQRRCESQPYVFKPRVPNALPQQYVGPSFYITRTTGNCVLRPDISALGINTWTVLYERLACLSPSRQYLLLPAVYSGPGDQPESFQCPQCVPVLRLGRQVDISFSPGGQGTLRSNTSFMRLSGGAASRARKWMVRNMKTYLKGVRQEVRQSGAMAQLVQQADVGAFAKAAAQLLAASADADGSGGHGSDSGGSFRHSDLTDKMVTDMLQGGVRSHRPSGGAQGGLEFMAAAATPLAAQRLPSNVDGAAAEAVRRHAEVQLRLQVGGPYPFPAVPGVVAVPRPRPRHVMQYTASAGGLTLPYVWICGLHVLLWWQNSLGSPGALVLELGGGVGLVGVAAAAVCRHAVITDVHQGALTLAAANVNDNAELIRELRRRRRQQQNGRRRRRWRRRPHGDEDSIVDGSSVDNVDKADDGRENEKGRGRQGSGGGGGGGGSGAEGPVLVDLCQMDWFDFLAYGSGGVSVEAIVRALRADAADSPTMETTAAATAVAAAAAANEDHQKNGVGWESALGAAGVLGDELGVRVACGGGVSKVLDAVATAESLCVVAADTLYDTVLTEAFVKCAAALMSYHRSVRLRPPVGLSQGPDQRFSNSASRRRKVDGSADGCGNIGGIGDAGGGITERNPRLIVSLEKRINFVVKDLAAAAPAFDDFMSYVVSDPIEIESVAGNPPTGDDAHAGHDETDGGTGGGGTGAGSGAGGCRVGTEDGDNRRYDAGGSGVTDGGGGGDACARRVMNAVEGSLGFMSAERPSQHGEVRVPLFRGRRLDVSSVPQVLQYDRCEQLELWELTLL</sequence>
<dbReference type="InterPro" id="IPR038899">
    <property type="entry name" value="METTL22"/>
</dbReference>
<dbReference type="Proteomes" id="UP000001058">
    <property type="component" value="Unassembled WGS sequence"/>
</dbReference>
<dbReference type="Gene3D" id="3.40.50.150">
    <property type="entry name" value="Vaccinia Virus protein VP39"/>
    <property type="match status" value="1"/>
</dbReference>
<feature type="compositionally biased region" description="Basic and acidic residues" evidence="1">
    <location>
        <begin position="1142"/>
        <end position="1152"/>
    </location>
</feature>
<dbReference type="InParanoid" id="D8U0B8"/>
<dbReference type="PANTHER" id="PTHR23108">
    <property type="entry name" value="METHYLTRANSFERASE-RELATED"/>
    <property type="match status" value="1"/>
</dbReference>
<dbReference type="AlphaFoldDB" id="D8U0B8"/>
<feature type="compositionally biased region" description="Gly residues" evidence="1">
    <location>
        <begin position="1123"/>
        <end position="1140"/>
    </location>
</feature>
<feature type="compositionally biased region" description="Gly residues" evidence="1">
    <location>
        <begin position="861"/>
        <end position="874"/>
    </location>
</feature>
<dbReference type="SUPFAM" id="SSF53335">
    <property type="entry name" value="S-adenosyl-L-methionine-dependent methyltransferases"/>
    <property type="match status" value="1"/>
</dbReference>
<feature type="compositionally biased region" description="Gly residues" evidence="1">
    <location>
        <begin position="337"/>
        <end position="372"/>
    </location>
</feature>
<feature type="signal peptide" evidence="2">
    <location>
        <begin position="1"/>
        <end position="31"/>
    </location>
</feature>
<feature type="region of interest" description="Disordered" evidence="1">
    <location>
        <begin position="812"/>
        <end position="874"/>
    </location>
</feature>
<evidence type="ECO:0000256" key="1">
    <source>
        <dbReference type="SAM" id="MobiDB-lite"/>
    </source>
</evidence>
<feature type="compositionally biased region" description="Polar residues" evidence="1">
    <location>
        <begin position="1023"/>
        <end position="1032"/>
    </location>
</feature>
<name>D8U0B8_VOLCA</name>
<dbReference type="PANTHER" id="PTHR23108:SF0">
    <property type="entry name" value="METHYLTRANSFERASE-LIKE PROTEIN 22"/>
    <property type="match status" value="1"/>
</dbReference>
<dbReference type="GeneID" id="9628374"/>
<feature type="region of interest" description="Disordered" evidence="1">
    <location>
        <begin position="94"/>
        <end position="132"/>
    </location>
</feature>
<organism evidence="4">
    <name type="scientific">Volvox carteri f. nagariensis</name>
    <dbReference type="NCBI Taxonomy" id="3068"/>
    <lineage>
        <taxon>Eukaryota</taxon>
        <taxon>Viridiplantae</taxon>
        <taxon>Chlorophyta</taxon>
        <taxon>core chlorophytes</taxon>
        <taxon>Chlorophyceae</taxon>
        <taxon>CS clade</taxon>
        <taxon>Chlamydomonadales</taxon>
        <taxon>Volvocaceae</taxon>
        <taxon>Volvox</taxon>
    </lineage>
</organism>
<dbReference type="KEGG" id="vcn:VOLCADRAFT_105356"/>
<evidence type="ECO:0000313" key="3">
    <source>
        <dbReference type="EMBL" id="EFJ46834.1"/>
    </source>
</evidence>